<name>A0A813DWL7_POLGL</name>
<protein>
    <recommendedName>
        <fullName evidence="8">Peptidase S54 rhomboid domain-containing protein</fullName>
    </recommendedName>
</protein>
<dbReference type="OMA" id="HNSVSCI"/>
<evidence type="ECO:0000256" key="3">
    <source>
        <dbReference type="ARBA" id="ARBA00022692"/>
    </source>
</evidence>
<feature type="compositionally biased region" description="Basic and acidic residues" evidence="6">
    <location>
        <begin position="38"/>
        <end position="50"/>
    </location>
</feature>
<dbReference type="InterPro" id="IPR035952">
    <property type="entry name" value="Rhomboid-like_sf"/>
</dbReference>
<dbReference type="GO" id="GO:0004252">
    <property type="term" value="F:serine-type endopeptidase activity"/>
    <property type="evidence" value="ECO:0007669"/>
    <property type="project" value="InterPro"/>
</dbReference>
<sequence length="385" mass="42764">MAAALQMTMLFVDDWFDGGGAKKPAKPAQNPKAQEAVDPDKPAEPRHVLDIDGDGDVDIDDLVAAMEAEVEGEAAEGLIRDHWIIFCPIQIVICCIFWIAGAASDPSSVGVFSRFGGLDTFAKGWTEMKIHDDSCGDYRWEAWRWVTYQWTHGYFGHVATNCFIVVVAGFPLEGMHGWYRMIPVFNIGVAGGALCHMVSNPHSVGLVGMSAGCYALMAMNMADLVMNWKQNRWRYPKLAVLILLLVFDITIAQVSTGDHATGHSAHFGGYVAGLLMGVALVRNLKVERWERVLQVVALCTGLFLIIFCLAWNSQWAPRSVWDSTPWCYSRQVYNFSLFGNKKWNCVRCADAECMDKFNSMNSAMTPVAKVGINVCEHTLGWAYTR</sequence>
<feature type="region of interest" description="Disordered" evidence="6">
    <location>
        <begin position="22"/>
        <end position="54"/>
    </location>
</feature>
<dbReference type="GO" id="GO:0016020">
    <property type="term" value="C:membrane"/>
    <property type="evidence" value="ECO:0007669"/>
    <property type="project" value="UniProtKB-SubCell"/>
</dbReference>
<feature type="transmembrane region" description="Helical" evidence="7">
    <location>
        <begin position="179"/>
        <end position="199"/>
    </location>
</feature>
<feature type="transmembrane region" description="Helical" evidence="7">
    <location>
        <begin position="83"/>
        <end position="103"/>
    </location>
</feature>
<feature type="transmembrane region" description="Helical" evidence="7">
    <location>
        <begin position="292"/>
        <end position="312"/>
    </location>
</feature>
<organism evidence="9 10">
    <name type="scientific">Polarella glacialis</name>
    <name type="common">Dinoflagellate</name>
    <dbReference type="NCBI Taxonomy" id="89957"/>
    <lineage>
        <taxon>Eukaryota</taxon>
        <taxon>Sar</taxon>
        <taxon>Alveolata</taxon>
        <taxon>Dinophyceae</taxon>
        <taxon>Suessiales</taxon>
        <taxon>Suessiaceae</taxon>
        <taxon>Polarella</taxon>
    </lineage>
</organism>
<keyword evidence="4 7" id="KW-1133">Transmembrane helix</keyword>
<keyword evidence="3 7" id="KW-0812">Transmembrane</keyword>
<evidence type="ECO:0000256" key="2">
    <source>
        <dbReference type="ARBA" id="ARBA00009045"/>
    </source>
</evidence>
<feature type="transmembrane region" description="Helical" evidence="7">
    <location>
        <begin position="238"/>
        <end position="255"/>
    </location>
</feature>
<evidence type="ECO:0000256" key="4">
    <source>
        <dbReference type="ARBA" id="ARBA00022989"/>
    </source>
</evidence>
<evidence type="ECO:0000256" key="6">
    <source>
        <dbReference type="SAM" id="MobiDB-lite"/>
    </source>
</evidence>
<dbReference type="Proteomes" id="UP000654075">
    <property type="component" value="Unassembled WGS sequence"/>
</dbReference>
<feature type="transmembrane region" description="Helical" evidence="7">
    <location>
        <begin position="205"/>
        <end position="226"/>
    </location>
</feature>
<dbReference type="SUPFAM" id="SSF144091">
    <property type="entry name" value="Rhomboid-like"/>
    <property type="match status" value="1"/>
</dbReference>
<reference evidence="9" key="1">
    <citation type="submission" date="2021-02" db="EMBL/GenBank/DDBJ databases">
        <authorList>
            <person name="Dougan E. K."/>
            <person name="Rhodes N."/>
            <person name="Thang M."/>
            <person name="Chan C."/>
        </authorList>
    </citation>
    <scope>NUCLEOTIDE SEQUENCE</scope>
</reference>
<dbReference type="InterPro" id="IPR018247">
    <property type="entry name" value="EF_Hand_1_Ca_BS"/>
</dbReference>
<dbReference type="InterPro" id="IPR051739">
    <property type="entry name" value="Rhomboid_IM_Serine_Proteases"/>
</dbReference>
<evidence type="ECO:0000313" key="9">
    <source>
        <dbReference type="EMBL" id="CAE8590762.1"/>
    </source>
</evidence>
<dbReference type="PANTHER" id="PTHR45840:SF2">
    <property type="entry name" value="PROTEIN RHOMBOID-RELATED"/>
    <property type="match status" value="1"/>
</dbReference>
<keyword evidence="10" id="KW-1185">Reference proteome</keyword>
<dbReference type="Gene3D" id="1.20.1540.10">
    <property type="entry name" value="Rhomboid-like"/>
    <property type="match status" value="1"/>
</dbReference>
<evidence type="ECO:0000313" key="10">
    <source>
        <dbReference type="Proteomes" id="UP000654075"/>
    </source>
</evidence>
<accession>A0A813DWL7</accession>
<evidence type="ECO:0000256" key="7">
    <source>
        <dbReference type="SAM" id="Phobius"/>
    </source>
</evidence>
<keyword evidence="5 7" id="KW-0472">Membrane</keyword>
<dbReference type="InterPro" id="IPR022764">
    <property type="entry name" value="Peptidase_S54_rhomboid_dom"/>
</dbReference>
<comment type="caution">
    <text evidence="9">The sequence shown here is derived from an EMBL/GenBank/DDBJ whole genome shotgun (WGS) entry which is preliminary data.</text>
</comment>
<dbReference type="PANTHER" id="PTHR45840">
    <property type="entry name" value="RHOMBOID-RELATED PROTEIN"/>
    <property type="match status" value="1"/>
</dbReference>
<feature type="transmembrane region" description="Helical" evidence="7">
    <location>
        <begin position="267"/>
        <end position="285"/>
    </location>
</feature>
<dbReference type="AlphaFoldDB" id="A0A813DWL7"/>
<dbReference type="OrthoDB" id="418595at2759"/>
<evidence type="ECO:0000256" key="1">
    <source>
        <dbReference type="ARBA" id="ARBA00004141"/>
    </source>
</evidence>
<dbReference type="PROSITE" id="PS00018">
    <property type="entry name" value="EF_HAND_1"/>
    <property type="match status" value="1"/>
</dbReference>
<comment type="subcellular location">
    <subcellularLocation>
        <location evidence="1">Membrane</location>
        <topology evidence="1">Multi-pass membrane protein</topology>
    </subcellularLocation>
</comment>
<evidence type="ECO:0000259" key="8">
    <source>
        <dbReference type="Pfam" id="PF01694"/>
    </source>
</evidence>
<feature type="domain" description="Peptidase S54 rhomboid" evidence="8">
    <location>
        <begin position="140"/>
        <end position="282"/>
    </location>
</feature>
<evidence type="ECO:0000256" key="5">
    <source>
        <dbReference type="ARBA" id="ARBA00023136"/>
    </source>
</evidence>
<feature type="transmembrane region" description="Helical" evidence="7">
    <location>
        <begin position="154"/>
        <end position="172"/>
    </location>
</feature>
<proteinExistence type="inferred from homology"/>
<dbReference type="Pfam" id="PF01694">
    <property type="entry name" value="Rhomboid"/>
    <property type="match status" value="1"/>
</dbReference>
<comment type="similarity">
    <text evidence="2">Belongs to the peptidase S54 family.</text>
</comment>
<gene>
    <name evidence="9" type="ORF">PGLA1383_LOCUS9477</name>
</gene>
<dbReference type="EMBL" id="CAJNNV010004443">
    <property type="protein sequence ID" value="CAE8590762.1"/>
    <property type="molecule type" value="Genomic_DNA"/>
</dbReference>